<feature type="region of interest" description="Disordered" evidence="1">
    <location>
        <begin position="43"/>
        <end position="85"/>
    </location>
</feature>
<evidence type="ECO:0000313" key="2">
    <source>
        <dbReference type="EMBL" id="RMJ14273.1"/>
    </source>
</evidence>
<evidence type="ECO:0000313" key="3">
    <source>
        <dbReference type="Proteomes" id="UP000277212"/>
    </source>
</evidence>
<dbReference type="AlphaFoldDB" id="A0A3M2S9N0"/>
<accession>A0A3M2S9N0</accession>
<evidence type="ECO:0000256" key="1">
    <source>
        <dbReference type="SAM" id="MobiDB-lite"/>
    </source>
</evidence>
<dbReference type="EMBL" id="NKUJ01000089">
    <property type="protein sequence ID" value="RMJ14273.1"/>
    <property type="molecule type" value="Genomic_DNA"/>
</dbReference>
<keyword evidence="3" id="KW-1185">Reference proteome</keyword>
<gene>
    <name evidence="2" type="ORF">CDV36_006091</name>
</gene>
<protein>
    <submittedName>
        <fullName evidence="2">Uncharacterized protein</fullName>
    </submittedName>
</protein>
<name>A0A3M2S9N0_9HYPO</name>
<dbReference type="Proteomes" id="UP000277212">
    <property type="component" value="Unassembled WGS sequence"/>
</dbReference>
<reference evidence="2 3" key="1">
    <citation type="submission" date="2017-06" db="EMBL/GenBank/DDBJ databases">
        <title>Comparative genomic analysis of Ambrosia Fusariam Clade fungi.</title>
        <authorList>
            <person name="Stajich J.E."/>
            <person name="Carrillo J."/>
            <person name="Kijimoto T."/>
            <person name="Eskalen A."/>
            <person name="O'Donnell K."/>
            <person name="Kasson M."/>
        </authorList>
    </citation>
    <scope>NUCLEOTIDE SEQUENCE [LARGE SCALE GENOMIC DNA]</scope>
    <source>
        <strain evidence="2">UCR3666</strain>
    </source>
</reference>
<organism evidence="2 3">
    <name type="scientific">Fusarium kuroshium</name>
    <dbReference type="NCBI Taxonomy" id="2010991"/>
    <lineage>
        <taxon>Eukaryota</taxon>
        <taxon>Fungi</taxon>
        <taxon>Dikarya</taxon>
        <taxon>Ascomycota</taxon>
        <taxon>Pezizomycotina</taxon>
        <taxon>Sordariomycetes</taxon>
        <taxon>Hypocreomycetidae</taxon>
        <taxon>Hypocreales</taxon>
        <taxon>Nectriaceae</taxon>
        <taxon>Fusarium</taxon>
        <taxon>Fusarium solani species complex</taxon>
    </lineage>
</organism>
<proteinExistence type="predicted"/>
<comment type="caution">
    <text evidence="2">The sequence shown here is derived from an EMBL/GenBank/DDBJ whole genome shotgun (WGS) entry which is preliminary data.</text>
</comment>
<sequence length="145" mass="16015">MSDKAQRVKKSSSLRDKFQQLESQVQNIYGLLQPALDDGSESSLQALALGGEAESRQDEIQQDSLDTDDADMLDQTPSSQSALIPTSPDVSDKILVDAADIYLKMVHLQPLPLFRPSDLLSYLRSSTRYLVYSFLALCLSPSYAV</sequence>